<dbReference type="InterPro" id="IPR001841">
    <property type="entry name" value="Znf_RING"/>
</dbReference>
<evidence type="ECO:0000256" key="1">
    <source>
        <dbReference type="ARBA" id="ARBA00022737"/>
    </source>
</evidence>
<dbReference type="KEGG" id="ure:UREG_04018"/>
<dbReference type="RefSeq" id="XP_002544501.1">
    <property type="nucleotide sequence ID" value="XM_002544455.1"/>
</dbReference>
<keyword evidence="6" id="KW-1185">Reference proteome</keyword>
<evidence type="ECO:0000313" key="5">
    <source>
        <dbReference type="EMBL" id="EEP79172.1"/>
    </source>
</evidence>
<dbReference type="OMA" id="FHPDLDD"/>
<dbReference type="GeneID" id="8443990"/>
<dbReference type="PROSITE" id="PS50089">
    <property type="entry name" value="ZF_RING_2"/>
    <property type="match status" value="1"/>
</dbReference>
<dbReference type="PANTHER" id="PTHR43215:SF14">
    <property type="entry name" value="RADIAL SPOKE HEAD 1 HOMOLOG"/>
    <property type="match status" value="1"/>
</dbReference>
<dbReference type="SUPFAM" id="SSF57850">
    <property type="entry name" value="RING/U-box"/>
    <property type="match status" value="1"/>
</dbReference>
<dbReference type="Gene3D" id="3.30.40.10">
    <property type="entry name" value="Zinc/RING finger domain, C3HC4 (zinc finger)"/>
    <property type="match status" value="1"/>
</dbReference>
<feature type="compositionally biased region" description="Polar residues" evidence="3">
    <location>
        <begin position="336"/>
        <end position="359"/>
    </location>
</feature>
<gene>
    <name evidence="5" type="ORF">UREG_04018</name>
</gene>
<evidence type="ECO:0000259" key="4">
    <source>
        <dbReference type="PROSITE" id="PS50089"/>
    </source>
</evidence>
<keyword evidence="1" id="KW-0677">Repeat</keyword>
<accession>C4JMG0</accession>
<feature type="domain" description="RING-type" evidence="4">
    <location>
        <begin position="699"/>
        <end position="734"/>
    </location>
</feature>
<dbReference type="InterPro" id="IPR013083">
    <property type="entry name" value="Znf_RING/FYVE/PHD"/>
</dbReference>
<evidence type="ECO:0000256" key="3">
    <source>
        <dbReference type="SAM" id="MobiDB-lite"/>
    </source>
</evidence>
<dbReference type="PANTHER" id="PTHR43215">
    <property type="entry name" value="RADIAL SPOKE HEAD 1 HOMOLOG"/>
    <property type="match status" value="1"/>
</dbReference>
<dbReference type="STRING" id="336963.C4JMG0"/>
<dbReference type="Pfam" id="PF02493">
    <property type="entry name" value="MORN"/>
    <property type="match status" value="4"/>
</dbReference>
<dbReference type="Pfam" id="PF13920">
    <property type="entry name" value="zf-C3HC4_3"/>
    <property type="match status" value="1"/>
</dbReference>
<dbReference type="HOGENOM" id="CLU_021936_0_0_1"/>
<evidence type="ECO:0000313" key="6">
    <source>
        <dbReference type="Proteomes" id="UP000002058"/>
    </source>
</evidence>
<dbReference type="eggNOG" id="KOG1571">
    <property type="taxonomic scope" value="Eukaryota"/>
</dbReference>
<dbReference type="InterPro" id="IPR003409">
    <property type="entry name" value="MORN"/>
</dbReference>
<dbReference type="eggNOG" id="KOG0229">
    <property type="taxonomic scope" value="Eukaryota"/>
</dbReference>
<dbReference type="EMBL" id="CH476616">
    <property type="protein sequence ID" value="EEP79172.1"/>
    <property type="molecule type" value="Genomic_DNA"/>
</dbReference>
<dbReference type="OrthoDB" id="294378at2759"/>
<reference evidence="6" key="1">
    <citation type="journal article" date="2009" name="Genome Res.">
        <title>Comparative genomic analyses of the human fungal pathogens Coccidioides and their relatives.</title>
        <authorList>
            <person name="Sharpton T.J."/>
            <person name="Stajich J.E."/>
            <person name="Rounsley S.D."/>
            <person name="Gardner M.J."/>
            <person name="Wortman J.R."/>
            <person name="Jordar V.S."/>
            <person name="Maiti R."/>
            <person name="Kodira C.D."/>
            <person name="Neafsey D.E."/>
            <person name="Zeng Q."/>
            <person name="Hung C.-Y."/>
            <person name="McMahan C."/>
            <person name="Muszewska A."/>
            <person name="Grynberg M."/>
            <person name="Mandel M.A."/>
            <person name="Kellner E.M."/>
            <person name="Barker B.M."/>
            <person name="Galgiani J.N."/>
            <person name="Orbach M.J."/>
            <person name="Kirkland T.N."/>
            <person name="Cole G.T."/>
            <person name="Henn M.R."/>
            <person name="Birren B.W."/>
            <person name="Taylor J.W."/>
        </authorList>
    </citation>
    <scope>NUCLEOTIDE SEQUENCE [LARGE SCALE GENOMIC DNA]</scope>
    <source>
        <strain evidence="6">UAMH 1704</strain>
    </source>
</reference>
<name>C4JMG0_UNCRE</name>
<sequence>MVPVKDANSIQEATKKFLSEKPGKWSLPSVFHVELQRQTFDKATRQWSMLYDRVHLDEELDLSENVVEGQAAALEGHEGAAEPKNVDKAGIDVAVVAVYVRDDVVSQYLTGKIESWEPPELRQHYFKTGYYRLDRTLNNGLSPTVKVEIFSFSDFSIINKSIVDSYDIMGAARATGQFCTISVPGNTTFTELRKKIALLKSTEDTKLDPERLRIWQLGARKPLFAPTLNFQIIEDYNDAIMNFELSVLRLWVHILSDEDARYFAVPDVPNTKSPFDEVPTEEPEASDENRGVSQETPAGTEGADANDAPAENAEAPAPPAADQPSESADEPEVAPTSEQPETNESAPIAQNENSTSEDTPVQDAEGLAEQTVEPTFDDTVDDTVTDDAIIAAIIAQDVEDYDRSDAIDTEPPVDRLRVLNPVSNEDRTTDTIEGQDNAAEAEENNTADETRAEPDPAPVSELVPLNSHVFYFIQEFDAQKQELRTLGTFFAKKSDIIKDSVRAALGYAGDKQFLLWHRVDGISISGVPSAEVFDNLVGYTDGECFIVGEVIGKNERMKLAKDGLFSSPDRLVPYLWAVSRNHPTKSFTGTKTTEATFNGDYYSGEFKNGYFHGKGTHISETGTTYTGDFVLGERQGTGTMVYASGDTYTGDWSEDQRHGQGTFVERKTGNRYEGGYRNGKRHGKGISYWEVADEEMDLCQICYSENQDSLFYSCGHVCACLSCARQVDICPMCRKKVLNVVKIYKS</sequence>
<dbReference type="AlphaFoldDB" id="C4JMG0"/>
<dbReference type="Proteomes" id="UP000002058">
    <property type="component" value="Unassembled WGS sequence"/>
</dbReference>
<dbReference type="Gene3D" id="2.20.110.10">
    <property type="entry name" value="Histone H3 K4-specific methyltransferase SET7/9 N-terminal domain"/>
    <property type="match status" value="2"/>
</dbReference>
<feature type="region of interest" description="Disordered" evidence="3">
    <location>
        <begin position="266"/>
        <end position="365"/>
    </location>
</feature>
<keyword evidence="2" id="KW-0863">Zinc-finger</keyword>
<dbReference type="VEuPathDB" id="FungiDB:UREG_04018"/>
<feature type="compositionally biased region" description="Low complexity" evidence="3">
    <location>
        <begin position="303"/>
        <end position="315"/>
    </location>
</feature>
<dbReference type="InParanoid" id="C4JMG0"/>
<feature type="region of interest" description="Disordered" evidence="3">
    <location>
        <begin position="421"/>
        <end position="458"/>
    </location>
</feature>
<proteinExistence type="predicted"/>
<dbReference type="SUPFAM" id="SSF82185">
    <property type="entry name" value="Histone H3 K4-specific methyltransferase SET7/9 N-terminal domain"/>
    <property type="match status" value="1"/>
</dbReference>
<dbReference type="SMART" id="SM00698">
    <property type="entry name" value="MORN"/>
    <property type="match status" value="4"/>
</dbReference>
<protein>
    <recommendedName>
        <fullName evidence="4">RING-type domain-containing protein</fullName>
    </recommendedName>
</protein>
<keyword evidence="2" id="KW-0862">Zinc</keyword>
<dbReference type="GO" id="GO:0008270">
    <property type="term" value="F:zinc ion binding"/>
    <property type="evidence" value="ECO:0007669"/>
    <property type="project" value="UniProtKB-KW"/>
</dbReference>
<organism evidence="5 6">
    <name type="scientific">Uncinocarpus reesii (strain UAMH 1704)</name>
    <dbReference type="NCBI Taxonomy" id="336963"/>
    <lineage>
        <taxon>Eukaryota</taxon>
        <taxon>Fungi</taxon>
        <taxon>Dikarya</taxon>
        <taxon>Ascomycota</taxon>
        <taxon>Pezizomycotina</taxon>
        <taxon>Eurotiomycetes</taxon>
        <taxon>Eurotiomycetidae</taxon>
        <taxon>Onygenales</taxon>
        <taxon>Onygenaceae</taxon>
        <taxon>Uncinocarpus</taxon>
    </lineage>
</organism>
<evidence type="ECO:0000256" key="2">
    <source>
        <dbReference type="PROSITE-ProRule" id="PRU00175"/>
    </source>
</evidence>
<keyword evidence="2" id="KW-0479">Metal-binding</keyword>